<keyword evidence="1" id="KW-0812">Transmembrane</keyword>
<dbReference type="EMBL" id="MHNZ01000014">
    <property type="protein sequence ID" value="OGZ56563.1"/>
    <property type="molecule type" value="Genomic_DNA"/>
</dbReference>
<dbReference type="AlphaFoldDB" id="A0A1G2H280"/>
<protein>
    <submittedName>
        <fullName evidence="2">Uncharacterized protein</fullName>
    </submittedName>
</protein>
<evidence type="ECO:0000313" key="3">
    <source>
        <dbReference type="Proteomes" id="UP000177954"/>
    </source>
</evidence>
<dbReference type="Proteomes" id="UP000177954">
    <property type="component" value="Unassembled WGS sequence"/>
</dbReference>
<gene>
    <name evidence="2" type="ORF">A3J04_04015</name>
</gene>
<keyword evidence="1" id="KW-1133">Transmembrane helix</keyword>
<accession>A0A1G2H280</accession>
<reference evidence="2 3" key="1">
    <citation type="journal article" date="2016" name="Nat. Commun.">
        <title>Thousands of microbial genomes shed light on interconnected biogeochemical processes in an aquifer system.</title>
        <authorList>
            <person name="Anantharaman K."/>
            <person name="Brown C.T."/>
            <person name="Hug L.A."/>
            <person name="Sharon I."/>
            <person name="Castelle C.J."/>
            <person name="Probst A.J."/>
            <person name="Thomas B.C."/>
            <person name="Singh A."/>
            <person name="Wilkins M.J."/>
            <person name="Karaoz U."/>
            <person name="Brodie E.L."/>
            <person name="Williams K.H."/>
            <person name="Hubbard S.S."/>
            <person name="Banfield J.F."/>
        </authorList>
    </citation>
    <scope>NUCLEOTIDE SEQUENCE [LARGE SCALE GENOMIC DNA]</scope>
</reference>
<dbReference type="STRING" id="1802129.A3J04_04015"/>
<keyword evidence="1" id="KW-0472">Membrane</keyword>
<proteinExistence type="predicted"/>
<sequence>MVTVANNPSREKNYKRFVPVIILAVVVFGFYMLFVYLGVFPLSVQFRPVHPADAKGLIDRWEKKGEKASVVIEQRDGTFKKIVLQFDNETQVLRAKQDGGEERKYKRGKLDEVDDGVFVEIYAKRISPRSREKVVETLIYWE</sequence>
<comment type="caution">
    <text evidence="2">The sequence shown here is derived from an EMBL/GenBank/DDBJ whole genome shotgun (WGS) entry which is preliminary data.</text>
</comment>
<organism evidence="2 3">
    <name type="scientific">Candidatus Ryanbacteria bacterium RIFCSPLOWO2_02_FULL_47_14</name>
    <dbReference type="NCBI Taxonomy" id="1802129"/>
    <lineage>
        <taxon>Bacteria</taxon>
        <taxon>Candidatus Ryaniibacteriota</taxon>
    </lineage>
</organism>
<name>A0A1G2H280_9BACT</name>
<evidence type="ECO:0000313" key="2">
    <source>
        <dbReference type="EMBL" id="OGZ56563.1"/>
    </source>
</evidence>
<feature type="transmembrane region" description="Helical" evidence="1">
    <location>
        <begin position="20"/>
        <end position="40"/>
    </location>
</feature>
<evidence type="ECO:0000256" key="1">
    <source>
        <dbReference type="SAM" id="Phobius"/>
    </source>
</evidence>